<evidence type="ECO:0000256" key="9">
    <source>
        <dbReference type="SAM" id="Phobius"/>
    </source>
</evidence>
<accession>A0A0D3BHZ4</accession>
<reference evidence="11" key="2">
    <citation type="submission" date="2015-03" db="UniProtKB">
        <authorList>
            <consortium name="EnsemblPlants"/>
        </authorList>
    </citation>
    <scope>IDENTIFICATION</scope>
</reference>
<protein>
    <recommendedName>
        <fullName evidence="10">GOLD domain-containing protein</fullName>
    </recommendedName>
</protein>
<proteinExistence type="inferred from homology"/>
<reference evidence="11 12" key="1">
    <citation type="journal article" date="2014" name="Genome Biol.">
        <title>Transcriptome and methylome profiling reveals relics of genome dominance in the mesopolyploid Brassica oleracea.</title>
        <authorList>
            <person name="Parkin I.A."/>
            <person name="Koh C."/>
            <person name="Tang H."/>
            <person name="Robinson S.J."/>
            <person name="Kagale S."/>
            <person name="Clarke W.E."/>
            <person name="Town C.D."/>
            <person name="Nixon J."/>
            <person name="Krishnakumar V."/>
            <person name="Bidwell S.L."/>
            <person name="Denoeud F."/>
            <person name="Belcram H."/>
            <person name="Links M.G."/>
            <person name="Just J."/>
            <person name="Clarke C."/>
            <person name="Bender T."/>
            <person name="Huebert T."/>
            <person name="Mason A.S."/>
            <person name="Pires J.C."/>
            <person name="Barker G."/>
            <person name="Moore J."/>
            <person name="Walley P.G."/>
            <person name="Manoli S."/>
            <person name="Batley J."/>
            <person name="Edwards D."/>
            <person name="Nelson M.N."/>
            <person name="Wang X."/>
            <person name="Paterson A.H."/>
            <person name="King G."/>
            <person name="Bancroft I."/>
            <person name="Chalhoub B."/>
            <person name="Sharpe A.G."/>
        </authorList>
    </citation>
    <scope>NUCLEOTIDE SEQUENCE</scope>
    <source>
        <strain evidence="11 12">cv. TO1000</strain>
    </source>
</reference>
<evidence type="ECO:0000256" key="6">
    <source>
        <dbReference type="ARBA" id="ARBA00023054"/>
    </source>
</evidence>
<evidence type="ECO:0000256" key="4">
    <source>
        <dbReference type="ARBA" id="ARBA00022729"/>
    </source>
</evidence>
<dbReference type="OMA" id="FYFRARE"/>
<dbReference type="GO" id="GO:0016020">
    <property type="term" value="C:membrane"/>
    <property type="evidence" value="ECO:0007669"/>
    <property type="project" value="UniProtKB-SubCell"/>
</dbReference>
<dbReference type="AlphaFoldDB" id="A0A0D3BHZ4"/>
<organism evidence="11 12">
    <name type="scientific">Brassica oleracea var. oleracea</name>
    <dbReference type="NCBI Taxonomy" id="109376"/>
    <lineage>
        <taxon>Eukaryota</taxon>
        <taxon>Viridiplantae</taxon>
        <taxon>Streptophyta</taxon>
        <taxon>Embryophyta</taxon>
        <taxon>Tracheophyta</taxon>
        <taxon>Spermatophyta</taxon>
        <taxon>Magnoliopsida</taxon>
        <taxon>eudicotyledons</taxon>
        <taxon>Gunneridae</taxon>
        <taxon>Pentapetalae</taxon>
        <taxon>rosids</taxon>
        <taxon>malvids</taxon>
        <taxon>Brassicales</taxon>
        <taxon>Brassicaceae</taxon>
        <taxon>Brassiceae</taxon>
        <taxon>Brassica</taxon>
    </lineage>
</organism>
<keyword evidence="7 9" id="KW-0472">Membrane</keyword>
<evidence type="ECO:0000256" key="5">
    <source>
        <dbReference type="ARBA" id="ARBA00022989"/>
    </source>
</evidence>
<keyword evidence="5 9" id="KW-1133">Transmembrane helix</keyword>
<dbReference type="InterPro" id="IPR009038">
    <property type="entry name" value="GOLD_dom"/>
</dbReference>
<dbReference type="PANTHER" id="PTHR22811">
    <property type="entry name" value="TRANSMEMBRANE EMP24 DOMAIN-CONTAINING PROTEIN"/>
    <property type="match status" value="1"/>
</dbReference>
<name>A0A0D3BHZ4_BRAOL</name>
<feature type="domain" description="GOLD" evidence="10">
    <location>
        <begin position="83"/>
        <end position="198"/>
    </location>
</feature>
<evidence type="ECO:0000256" key="3">
    <source>
        <dbReference type="ARBA" id="ARBA00022692"/>
    </source>
</evidence>
<evidence type="ECO:0000313" key="12">
    <source>
        <dbReference type="Proteomes" id="UP000032141"/>
    </source>
</evidence>
<dbReference type="HOGENOM" id="CLU_066963_3_2_1"/>
<keyword evidence="6" id="KW-0175">Coiled coil</keyword>
<keyword evidence="12" id="KW-1185">Reference proteome</keyword>
<feature type="transmembrane region" description="Helical" evidence="9">
    <location>
        <begin position="231"/>
        <end position="251"/>
    </location>
</feature>
<dbReference type="Gramene" id="Bo3g137080.1">
    <property type="protein sequence ID" value="Bo3g137080.1"/>
    <property type="gene ID" value="Bo3g137080"/>
</dbReference>
<comment type="similarity">
    <text evidence="2 8">Belongs to the EMP24/GP25L family.</text>
</comment>
<dbReference type="InterPro" id="IPR015720">
    <property type="entry name" value="Emp24-like"/>
</dbReference>
<dbReference type="Pfam" id="PF01105">
    <property type="entry name" value="EMP24_GP25L"/>
    <property type="match status" value="1"/>
</dbReference>
<evidence type="ECO:0000256" key="1">
    <source>
        <dbReference type="ARBA" id="ARBA00004479"/>
    </source>
</evidence>
<evidence type="ECO:0000256" key="2">
    <source>
        <dbReference type="ARBA" id="ARBA00007104"/>
    </source>
</evidence>
<evidence type="ECO:0000259" key="10">
    <source>
        <dbReference type="PROSITE" id="PS50866"/>
    </source>
</evidence>
<sequence length="263" mass="30112">RGRILANRKRARVKAPFLLRRHRSSLQQTNDLRSKKKKKQRDLSFKHFIMVLRSKYLCSFLLIIAILSHVSQSLHFELKSGKSKCISEDIKSHAMTVGKYTVVNPNEPYPTPQSHKINIRVTSSHGNTYHHAEEVDSGQFSFTAVEGGEYSACFAAHDHKPDVTLGIDLEWGTGVHYKSLGSLAKRSKVEVMEFEVKALIETVNSIHDEMFYLRDREEEMQDLNRATNSKMAWLGLLSLFVCLGVAGMQFMHLKTFFEKKKVI</sequence>
<keyword evidence="4" id="KW-0732">Signal</keyword>
<dbReference type="PROSITE" id="PS50866">
    <property type="entry name" value="GOLD"/>
    <property type="match status" value="1"/>
</dbReference>
<dbReference type="Proteomes" id="UP000032141">
    <property type="component" value="Chromosome C3"/>
</dbReference>
<dbReference type="SMART" id="SM01190">
    <property type="entry name" value="EMP24_GP25L"/>
    <property type="match status" value="1"/>
</dbReference>
<evidence type="ECO:0000313" key="11">
    <source>
        <dbReference type="EnsemblPlants" id="Bo3g137080.1"/>
    </source>
</evidence>
<dbReference type="STRING" id="109376.A0A0D3BHZ4"/>
<dbReference type="EnsemblPlants" id="Bo3g137080.1">
    <property type="protein sequence ID" value="Bo3g137080.1"/>
    <property type="gene ID" value="Bo3g137080"/>
</dbReference>
<dbReference type="eggNOG" id="KOG1691">
    <property type="taxonomic scope" value="Eukaryota"/>
</dbReference>
<comment type="subcellular location">
    <subcellularLocation>
        <location evidence="1 8">Membrane</location>
        <topology evidence="1 8">Single-pass type I membrane protein</topology>
    </subcellularLocation>
</comment>
<evidence type="ECO:0000256" key="7">
    <source>
        <dbReference type="ARBA" id="ARBA00023136"/>
    </source>
</evidence>
<evidence type="ECO:0000256" key="8">
    <source>
        <dbReference type="RuleBase" id="RU003827"/>
    </source>
</evidence>
<keyword evidence="3 8" id="KW-0812">Transmembrane</keyword>